<dbReference type="GO" id="GO:0006353">
    <property type="term" value="P:DNA-templated transcription termination"/>
    <property type="evidence" value="ECO:0007669"/>
    <property type="project" value="UniProtKB-KW"/>
</dbReference>
<feature type="domain" description="Xrn1 N-terminal" evidence="15">
    <location>
        <begin position="1"/>
        <end position="254"/>
    </location>
</feature>
<feature type="region of interest" description="Disordered" evidence="14">
    <location>
        <begin position="883"/>
        <end position="924"/>
    </location>
</feature>
<evidence type="ECO:0000259" key="16">
    <source>
        <dbReference type="Pfam" id="PF17846"/>
    </source>
</evidence>
<keyword evidence="8 13" id="KW-0269">Exonuclease</keyword>
<comment type="function">
    <text evidence="12">Possesses 5'-&gt;3' exoribonuclease activity. Required for the processing of nuclear mRNA and rRNA precursors. May promote the termination of transcription by RNA polymerase II. Essential for vegetative cell growth and chromosome segregation.</text>
</comment>
<dbReference type="GO" id="GO:0003723">
    <property type="term" value="F:RNA binding"/>
    <property type="evidence" value="ECO:0007669"/>
    <property type="project" value="TreeGrafter"/>
</dbReference>
<evidence type="ECO:0000256" key="4">
    <source>
        <dbReference type="ARBA" id="ARBA00022552"/>
    </source>
</evidence>
<evidence type="ECO:0000313" key="17">
    <source>
        <dbReference type="EMBL" id="KAG9452988.1"/>
    </source>
</evidence>
<dbReference type="FunFam" id="3.40.50.12390:FF:000005">
    <property type="entry name" value="5'-3' exoribonuclease 2"/>
    <property type="match status" value="1"/>
</dbReference>
<dbReference type="Proteomes" id="UP000825729">
    <property type="component" value="Unassembled WGS sequence"/>
</dbReference>
<sequence>MGIPAFYRWLSGKYPLAVVNVLEELPEVVNAQTIPVDSSKPNPNGIEYHNLYLDMNNIIHPCFHPENQPAPKNYEEVFVSMFKYIDRIFSIVRPRKLLFMAIDGVAPRAKMNQQRARRFRAAKDAADAAAEAEKLRHELQRVGEEVVPPVQTKVLDSNVITPGTQFMAALSLALQYYIHLRLNNDPGWHGLKVILSDANVPGEGEHKIMSYIRLQRNLPAFDPNTKHCLYGLDADLIMLALATHEVHFSILREDVFALRENEKNRDHCPEQDNIKGEGLPVPENYLMKLKFQFLHIWVLRDYLKHDLKISDSPVKAELERLIDDFVFMCLFVGNDFLPHIPSLEISEGAIDLLMAIYKKEFSRMGGYLTDSFEVDLERVEHFIQAVGSHENAIFRRRNQVQRERDIRDRKLLYIKLGRTGSSGKTSGNFWSSFNQLDTPNSQTPKKQLDIDNASSNGSYGMALNASEHHPVDDKIRLGEEGWKERYYDEKFEVETEDYLKRVRKDAVLKYTEGICWVMHYYYNGVCSWQWFYPYHYAPFASDFYGLENLEIRFSLGFPFKPFDQLMGVLPAASAHALPLFYRRLMTDSSSPIADFYPSDFLLDMNGKRYSWQAVCKLPFIKESHLLAEIAKVELTLTDEERQRNCLGLDVLFLHVEHPLATKIVSSYNRNKDHPKLSKGKVKRKIDPEISGGMNGYTYIHDKTACFPEICSPVKDLMDISNHQIVSVFYKCPPFHPHIPQPPEGVCMPRRSVSKKRVLSMPVLWHEKTAVLGRLFSERHVPNSISGPWLARLAHRLVSQYYLEKKKGIPESACISCSMLCDAEETDFKVETNGLRLSASFEPRKKRRGGEKARSRKMKSGEWKKTSAGSGYISENLLFDSEKTSCKAKRKDESLSTHTETRKRKRSGRRKKNSTESTFTPMSYM</sequence>
<protein>
    <recommendedName>
        <fullName evidence="13">5'-3' exoribonuclease</fullName>
        <ecNumber evidence="13">3.1.13.-</ecNumber>
    </recommendedName>
</protein>
<dbReference type="GO" id="GO:0006397">
    <property type="term" value="P:mRNA processing"/>
    <property type="evidence" value="ECO:0007669"/>
    <property type="project" value="UniProtKB-UniRule"/>
</dbReference>
<keyword evidence="9" id="KW-0805">Transcription regulation</keyword>
<dbReference type="EC" id="3.1.13.-" evidence="13"/>
<keyword evidence="6 13" id="KW-0540">Nuclease</keyword>
<dbReference type="GO" id="GO:0005634">
    <property type="term" value="C:nucleus"/>
    <property type="evidence" value="ECO:0007669"/>
    <property type="project" value="UniProtKB-SubCell"/>
</dbReference>
<accession>A0AAV7F0B8</accession>
<keyword evidence="10" id="KW-0804">Transcription</keyword>
<evidence type="ECO:0000256" key="7">
    <source>
        <dbReference type="ARBA" id="ARBA00022801"/>
    </source>
</evidence>
<dbReference type="InterPro" id="IPR004859">
    <property type="entry name" value="Xrn1_N"/>
</dbReference>
<evidence type="ECO:0000256" key="6">
    <source>
        <dbReference type="ARBA" id="ARBA00022722"/>
    </source>
</evidence>
<dbReference type="PIRSF" id="PIRSF037239">
    <property type="entry name" value="Exonuclease_Xrn2"/>
    <property type="match status" value="1"/>
</dbReference>
<organism evidence="17 18">
    <name type="scientific">Aristolochia fimbriata</name>
    <name type="common">White veined hardy Dutchman's pipe vine</name>
    <dbReference type="NCBI Taxonomy" id="158543"/>
    <lineage>
        <taxon>Eukaryota</taxon>
        <taxon>Viridiplantae</taxon>
        <taxon>Streptophyta</taxon>
        <taxon>Embryophyta</taxon>
        <taxon>Tracheophyta</taxon>
        <taxon>Spermatophyta</taxon>
        <taxon>Magnoliopsida</taxon>
        <taxon>Magnoliidae</taxon>
        <taxon>Piperales</taxon>
        <taxon>Aristolochiaceae</taxon>
        <taxon>Aristolochia</taxon>
    </lineage>
</organism>
<comment type="function">
    <text evidence="13">Possesses 5'-&gt;3' exoribonuclease activity. Acts as an endogenous post-transcriptional gene silencing (PTGS) suppressor.</text>
</comment>
<feature type="region of interest" description="Disordered" evidence="14">
    <location>
        <begin position="842"/>
        <end position="866"/>
    </location>
</feature>
<keyword evidence="7 13" id="KW-0378">Hydrolase</keyword>
<reference evidence="17 18" key="1">
    <citation type="submission" date="2021-07" db="EMBL/GenBank/DDBJ databases">
        <title>The Aristolochia fimbriata genome: insights into angiosperm evolution, floral development and chemical biosynthesis.</title>
        <authorList>
            <person name="Jiao Y."/>
        </authorList>
    </citation>
    <scope>NUCLEOTIDE SEQUENCE [LARGE SCALE GENOMIC DNA]</scope>
    <source>
        <strain evidence="17">IBCAS-2021</strain>
        <tissue evidence="17">Leaf</tissue>
    </source>
</reference>
<name>A0AAV7F0B8_ARIFI</name>
<keyword evidence="5 13" id="KW-0507">mRNA processing</keyword>
<evidence type="ECO:0000259" key="15">
    <source>
        <dbReference type="Pfam" id="PF03159"/>
    </source>
</evidence>
<dbReference type="Gene3D" id="3.40.50.12390">
    <property type="match status" value="1"/>
</dbReference>
<evidence type="ECO:0000256" key="9">
    <source>
        <dbReference type="ARBA" id="ARBA00023015"/>
    </source>
</evidence>
<gene>
    <name evidence="17" type="ORF">H6P81_005892</name>
</gene>
<keyword evidence="18" id="KW-1185">Reference proteome</keyword>
<dbReference type="PANTHER" id="PTHR12341">
    <property type="entry name" value="5'-&gt;3' EXORIBONUCLEASE"/>
    <property type="match status" value="1"/>
</dbReference>
<dbReference type="InterPro" id="IPR017151">
    <property type="entry name" value="Xrn2/3/4"/>
</dbReference>
<feature type="domain" description="Xrn1 helical" evidence="16">
    <location>
        <begin position="316"/>
        <end position="754"/>
    </location>
</feature>
<feature type="compositionally biased region" description="Basic residues" evidence="14">
    <location>
        <begin position="900"/>
        <end position="911"/>
    </location>
</feature>
<dbReference type="Pfam" id="PF03159">
    <property type="entry name" value="XRN_N"/>
    <property type="match status" value="1"/>
</dbReference>
<dbReference type="GO" id="GO:0004534">
    <property type="term" value="F:5'-3' RNA exonuclease activity"/>
    <property type="evidence" value="ECO:0007669"/>
    <property type="project" value="UniProtKB-UniRule"/>
</dbReference>
<keyword evidence="3" id="KW-0806">Transcription termination</keyword>
<keyword evidence="4" id="KW-0698">rRNA processing</keyword>
<dbReference type="Gene3D" id="1.25.40.1050">
    <property type="match status" value="1"/>
</dbReference>
<dbReference type="Pfam" id="PF17846">
    <property type="entry name" value="XRN_M"/>
    <property type="match status" value="1"/>
</dbReference>
<evidence type="ECO:0000256" key="10">
    <source>
        <dbReference type="ARBA" id="ARBA00023163"/>
    </source>
</evidence>
<dbReference type="EMBL" id="JAINDJ010000003">
    <property type="protein sequence ID" value="KAG9452988.1"/>
    <property type="molecule type" value="Genomic_DNA"/>
</dbReference>
<comment type="subcellular location">
    <subcellularLocation>
        <location evidence="1">Nucleus</location>
    </subcellularLocation>
</comment>
<dbReference type="CDD" id="cd18673">
    <property type="entry name" value="PIN_XRN1-2-like"/>
    <property type="match status" value="1"/>
</dbReference>
<dbReference type="FunFam" id="3.40.50.12390:FF:000003">
    <property type="entry name" value="5'-3' exoribonuclease"/>
    <property type="match status" value="1"/>
</dbReference>
<evidence type="ECO:0000256" key="12">
    <source>
        <dbReference type="ARBA" id="ARBA00046137"/>
    </source>
</evidence>
<dbReference type="GO" id="GO:0000956">
    <property type="term" value="P:nuclear-transcribed mRNA catabolic process"/>
    <property type="evidence" value="ECO:0007669"/>
    <property type="project" value="TreeGrafter"/>
</dbReference>
<evidence type="ECO:0000256" key="5">
    <source>
        <dbReference type="ARBA" id="ARBA00022664"/>
    </source>
</evidence>
<evidence type="ECO:0000256" key="8">
    <source>
        <dbReference type="ARBA" id="ARBA00022839"/>
    </source>
</evidence>
<dbReference type="InterPro" id="IPR027073">
    <property type="entry name" value="5_3_exoribonuclease"/>
</dbReference>
<dbReference type="GO" id="GO:0006364">
    <property type="term" value="P:rRNA processing"/>
    <property type="evidence" value="ECO:0007669"/>
    <property type="project" value="UniProtKB-KW"/>
</dbReference>
<evidence type="ECO:0000256" key="2">
    <source>
        <dbReference type="ARBA" id="ARBA00006994"/>
    </source>
</evidence>
<evidence type="ECO:0000256" key="13">
    <source>
        <dbReference type="PIRNR" id="PIRNR037239"/>
    </source>
</evidence>
<comment type="similarity">
    <text evidence="2 13">Belongs to the 5'-3' exonuclease family. XRN2/RAT1 subfamily.</text>
</comment>
<evidence type="ECO:0000256" key="1">
    <source>
        <dbReference type="ARBA" id="ARBA00004123"/>
    </source>
</evidence>
<evidence type="ECO:0000256" key="14">
    <source>
        <dbReference type="SAM" id="MobiDB-lite"/>
    </source>
</evidence>
<comment type="caution">
    <text evidence="17">The sequence shown here is derived from an EMBL/GenBank/DDBJ whole genome shotgun (WGS) entry which is preliminary data.</text>
</comment>
<evidence type="ECO:0000313" key="18">
    <source>
        <dbReference type="Proteomes" id="UP000825729"/>
    </source>
</evidence>
<evidence type="ECO:0000256" key="3">
    <source>
        <dbReference type="ARBA" id="ARBA00022472"/>
    </source>
</evidence>
<feature type="compositionally biased region" description="Polar residues" evidence="14">
    <location>
        <begin position="914"/>
        <end position="924"/>
    </location>
</feature>
<dbReference type="InterPro" id="IPR041412">
    <property type="entry name" value="Xrn1_helical"/>
</dbReference>
<evidence type="ECO:0000256" key="11">
    <source>
        <dbReference type="ARBA" id="ARBA00023242"/>
    </source>
</evidence>
<feature type="compositionally biased region" description="Basic and acidic residues" evidence="14">
    <location>
        <begin position="883"/>
        <end position="894"/>
    </location>
</feature>
<dbReference type="PANTHER" id="PTHR12341:SF53">
    <property type="entry name" value="5'-3' EXORIBONUCLEASE"/>
    <property type="match status" value="1"/>
</dbReference>
<dbReference type="AlphaFoldDB" id="A0AAV7F0B8"/>
<proteinExistence type="inferred from homology"/>
<keyword evidence="11" id="KW-0539">Nucleus</keyword>
<dbReference type="FunFam" id="1.25.40.1050:FF:000002">
    <property type="entry name" value="5'-3' exoribonuclease"/>
    <property type="match status" value="1"/>
</dbReference>
<feature type="compositionally biased region" description="Basic residues" evidence="14">
    <location>
        <begin position="843"/>
        <end position="857"/>
    </location>
</feature>